<evidence type="ECO:0000313" key="2">
    <source>
        <dbReference type="Proteomes" id="UP000789366"/>
    </source>
</evidence>
<proteinExistence type="predicted"/>
<organism evidence="1 2">
    <name type="scientific">Cetraspora pellucida</name>
    <dbReference type="NCBI Taxonomy" id="1433469"/>
    <lineage>
        <taxon>Eukaryota</taxon>
        <taxon>Fungi</taxon>
        <taxon>Fungi incertae sedis</taxon>
        <taxon>Mucoromycota</taxon>
        <taxon>Glomeromycotina</taxon>
        <taxon>Glomeromycetes</taxon>
        <taxon>Diversisporales</taxon>
        <taxon>Gigasporaceae</taxon>
        <taxon>Cetraspora</taxon>
    </lineage>
</organism>
<protein>
    <submittedName>
        <fullName evidence="1">12188_t:CDS:1</fullName>
    </submittedName>
</protein>
<dbReference type="EMBL" id="CAJVPW010003662">
    <property type="protein sequence ID" value="CAG8527615.1"/>
    <property type="molecule type" value="Genomic_DNA"/>
</dbReference>
<accession>A0ACA9LKH2</accession>
<sequence length="269" mass="31466">MTARKQIKTLYSSGRKMNPVWNHFKKGEKYNNTHHNANCDYCKEDCIGEPKRMAIHLAYQCKPAKTSNEYDDFINIAAKYNLKESEKTRNTIRNKINEKRYTKKQELFFDSSPTRPLLPKLPAISKIMFSDTTHENYLPPFQIVEWNSKINDNTYKISNIDNNADRIPNNNKTIEIYSDDEDSIMEIDNTDTIKTNHITNLNTDIRSEIDNNFINKIRNKIINKKLSKALLSSNIPISCIENKEIIEFFNILDPNYKVPTRSELLNSFD</sequence>
<comment type="caution">
    <text evidence="1">The sequence shown here is derived from an EMBL/GenBank/DDBJ whole genome shotgun (WGS) entry which is preliminary data.</text>
</comment>
<dbReference type="Proteomes" id="UP000789366">
    <property type="component" value="Unassembled WGS sequence"/>
</dbReference>
<name>A0ACA9LKH2_9GLOM</name>
<keyword evidence="2" id="KW-1185">Reference proteome</keyword>
<reference evidence="1" key="1">
    <citation type="submission" date="2021-06" db="EMBL/GenBank/DDBJ databases">
        <authorList>
            <person name="Kallberg Y."/>
            <person name="Tangrot J."/>
            <person name="Rosling A."/>
        </authorList>
    </citation>
    <scope>NUCLEOTIDE SEQUENCE</scope>
    <source>
        <strain evidence="1">28 12/20/2015</strain>
    </source>
</reference>
<gene>
    <name evidence="1" type="ORF">SPELUC_LOCUS4220</name>
</gene>
<evidence type="ECO:0000313" key="1">
    <source>
        <dbReference type="EMBL" id="CAG8527615.1"/>
    </source>
</evidence>